<dbReference type="GO" id="GO:1990904">
    <property type="term" value="C:ribonucleoprotein complex"/>
    <property type="evidence" value="ECO:0007669"/>
    <property type="project" value="UniProtKB-KW"/>
</dbReference>
<accession>A0AAW1RB61</accession>
<comment type="similarity">
    <text evidence="1">Belongs to the eukaryotic ribosomal protein eL21 family.</text>
</comment>
<dbReference type="InterPro" id="IPR036948">
    <property type="entry name" value="Ribosomal_eL21_sf"/>
</dbReference>
<keyword evidence="2" id="KW-0689">Ribosomal protein</keyword>
<keyword evidence="3" id="KW-0687">Ribonucleoprotein</keyword>
<dbReference type="SUPFAM" id="SSF50104">
    <property type="entry name" value="Translation proteins SH3-like domain"/>
    <property type="match status" value="1"/>
</dbReference>
<dbReference type="PROSITE" id="PS01171">
    <property type="entry name" value="RIBOSOMAL_L21E"/>
    <property type="match status" value="1"/>
</dbReference>
<gene>
    <name evidence="4" type="ORF">WJX74_006422</name>
</gene>
<proteinExistence type="inferred from homology"/>
<dbReference type="GO" id="GO:0005840">
    <property type="term" value="C:ribosome"/>
    <property type="evidence" value="ECO:0007669"/>
    <property type="project" value="UniProtKB-KW"/>
</dbReference>
<comment type="caution">
    <text evidence="4">The sequence shown here is derived from an EMBL/GenBank/DDBJ whole genome shotgun (WGS) entry which is preliminary data.</text>
</comment>
<evidence type="ECO:0000256" key="1">
    <source>
        <dbReference type="ARBA" id="ARBA00008427"/>
    </source>
</evidence>
<dbReference type="SUPFAM" id="SSF48403">
    <property type="entry name" value="Ankyrin repeat"/>
    <property type="match status" value="1"/>
</dbReference>
<dbReference type="Proteomes" id="UP001438707">
    <property type="component" value="Unassembled WGS sequence"/>
</dbReference>
<dbReference type="Pfam" id="PF01157">
    <property type="entry name" value="Ribosomal_L21e"/>
    <property type="match status" value="1"/>
</dbReference>
<dbReference type="EMBL" id="JALJOS010000015">
    <property type="protein sequence ID" value="KAK9830770.1"/>
    <property type="molecule type" value="Genomic_DNA"/>
</dbReference>
<sequence length="674" mass="75630">MPAGHGLRARTRDTFSRPFKRHGYIPLGVYLRTYKMGDLVDIKVNAAVQKGMPFKVYHGRTGKVWNVTKRAVGVEVNKQVGHRIIRKRIHVRTEHVVPSRCREAFVKRCKANDAAKHEAHVNKKPVPDCRRKVAGPRPAFSLENPKYETITPIPYDIIKEGLEALTQRQVLFFRGEERSNTRRRVQRLGCFHLWIAPEGLVSEMLQLPADSKGLAWIDSHDPGRLLLVPGLQAASITAAAAGDEQALAFLRFTAQRFAGSAALQSLDARDAFCQAAFPEENCIASRSAWQQRLDGDERLSAMYLARESHTKHLLHQALTGRRLASLQWLQGLCHPILDHEDQLIKAAAEMGWLEALQHLCTGPVAAHNHLTLATAKHPHCLKWLLQEHVQYSIEPKLLEELASCGDKDTLNWLRDQGWIFRTFWTADVTAAAARGGQLAMLQWLRKLDPPCPWDARCLWWAGYENHLAVLQWMRCQNPPCPWDEACCLAAALGGNLDIVRWLRDQSPPCPWNEACNLGAASRGDLVMLEWLLNAGCLVNSPDCWTTAAAAGHQHVLRWLHQRQIPYASPGTGHLPGLTDPSASTLMLLGDMGLALDKRDQDRLAMARRRFCLFHGLLRWCRHAVSDPSRGALLAFDYLGSNTSGQGLLVRISRLPQELIALIAVKADLQYDKII</sequence>
<dbReference type="GO" id="GO:0006412">
    <property type="term" value="P:translation"/>
    <property type="evidence" value="ECO:0007669"/>
    <property type="project" value="InterPro"/>
</dbReference>
<dbReference type="GO" id="GO:0003735">
    <property type="term" value="F:structural constituent of ribosome"/>
    <property type="evidence" value="ECO:0007669"/>
    <property type="project" value="InterPro"/>
</dbReference>
<dbReference type="Gene3D" id="2.30.30.70">
    <property type="entry name" value="Ribosomal protein L21"/>
    <property type="match status" value="1"/>
</dbReference>
<evidence type="ECO:0000256" key="3">
    <source>
        <dbReference type="ARBA" id="ARBA00023274"/>
    </source>
</evidence>
<dbReference type="Gene3D" id="1.25.40.20">
    <property type="entry name" value="Ankyrin repeat-containing domain"/>
    <property type="match status" value="1"/>
</dbReference>
<reference evidence="4 5" key="1">
    <citation type="journal article" date="2024" name="Nat. Commun.">
        <title>Phylogenomics reveals the evolutionary origins of lichenization in chlorophyte algae.</title>
        <authorList>
            <person name="Puginier C."/>
            <person name="Libourel C."/>
            <person name="Otte J."/>
            <person name="Skaloud P."/>
            <person name="Haon M."/>
            <person name="Grisel S."/>
            <person name="Petersen M."/>
            <person name="Berrin J.G."/>
            <person name="Delaux P.M."/>
            <person name="Dal Grande F."/>
            <person name="Keller J."/>
        </authorList>
    </citation>
    <scope>NUCLEOTIDE SEQUENCE [LARGE SCALE GENOMIC DNA]</scope>
    <source>
        <strain evidence="4 5">SAG 2145</strain>
    </source>
</reference>
<organism evidence="4 5">
    <name type="scientific">Apatococcus lobatus</name>
    <dbReference type="NCBI Taxonomy" id="904363"/>
    <lineage>
        <taxon>Eukaryota</taxon>
        <taxon>Viridiplantae</taxon>
        <taxon>Chlorophyta</taxon>
        <taxon>core chlorophytes</taxon>
        <taxon>Trebouxiophyceae</taxon>
        <taxon>Chlorellales</taxon>
        <taxon>Chlorellaceae</taxon>
        <taxon>Apatococcus</taxon>
    </lineage>
</organism>
<dbReference type="Gene3D" id="6.10.250.3260">
    <property type="match status" value="1"/>
</dbReference>
<evidence type="ECO:0000256" key="2">
    <source>
        <dbReference type="ARBA" id="ARBA00022980"/>
    </source>
</evidence>
<evidence type="ECO:0000313" key="5">
    <source>
        <dbReference type="Proteomes" id="UP001438707"/>
    </source>
</evidence>
<dbReference type="PANTHER" id="PTHR20981">
    <property type="entry name" value="60S RIBOSOMAL PROTEIN L21"/>
    <property type="match status" value="1"/>
</dbReference>
<dbReference type="AlphaFoldDB" id="A0AAW1RB61"/>
<dbReference type="InterPro" id="IPR018259">
    <property type="entry name" value="Ribosomal_eL21_CS"/>
</dbReference>
<protein>
    <recommendedName>
        <fullName evidence="6">60S ribosomal protein L21</fullName>
    </recommendedName>
</protein>
<dbReference type="InterPro" id="IPR036770">
    <property type="entry name" value="Ankyrin_rpt-contain_sf"/>
</dbReference>
<evidence type="ECO:0000313" key="4">
    <source>
        <dbReference type="EMBL" id="KAK9830770.1"/>
    </source>
</evidence>
<evidence type="ECO:0008006" key="6">
    <source>
        <dbReference type="Google" id="ProtNLM"/>
    </source>
</evidence>
<name>A0AAW1RB61_9CHLO</name>
<keyword evidence="5" id="KW-1185">Reference proteome</keyword>
<dbReference type="InterPro" id="IPR001147">
    <property type="entry name" value="Ribosomal_eL21"/>
</dbReference>
<dbReference type="FunFam" id="2.30.30.70:FF:000001">
    <property type="entry name" value="60S ribosomal protein L21"/>
    <property type="match status" value="1"/>
</dbReference>
<dbReference type="InterPro" id="IPR008991">
    <property type="entry name" value="Translation_prot_SH3-like_sf"/>
</dbReference>